<dbReference type="EMBL" id="JABEPP010000005">
    <property type="protein sequence ID" value="NNM74286.1"/>
    <property type="molecule type" value="Genomic_DNA"/>
</dbReference>
<evidence type="ECO:0000256" key="1">
    <source>
        <dbReference type="SAM" id="Phobius"/>
    </source>
</evidence>
<keyword evidence="3" id="KW-1185">Reference proteome</keyword>
<name>A0A849I3A5_9HYPH</name>
<comment type="caution">
    <text evidence="2">The sequence shown here is derived from an EMBL/GenBank/DDBJ whole genome shotgun (WGS) entry which is preliminary data.</text>
</comment>
<reference evidence="2 3" key="1">
    <citation type="submission" date="2020-04" db="EMBL/GenBank/DDBJ databases">
        <title>Enterovirga sp. isolate from soil.</title>
        <authorList>
            <person name="Chea S."/>
            <person name="Kim D.-U."/>
        </authorList>
    </citation>
    <scope>NUCLEOTIDE SEQUENCE [LARGE SCALE GENOMIC DNA]</scope>
    <source>
        <strain evidence="2 3">DB1703</strain>
    </source>
</reference>
<proteinExistence type="predicted"/>
<keyword evidence="1" id="KW-1133">Transmembrane helix</keyword>
<protein>
    <submittedName>
        <fullName evidence="2">Uncharacterized protein</fullName>
    </submittedName>
</protein>
<accession>A0A849I3A5</accession>
<dbReference type="RefSeq" id="WP_171219737.1">
    <property type="nucleotide sequence ID" value="NZ_JABEPP010000005.1"/>
</dbReference>
<keyword evidence="1" id="KW-0812">Transmembrane</keyword>
<feature type="transmembrane region" description="Helical" evidence="1">
    <location>
        <begin position="196"/>
        <end position="220"/>
    </location>
</feature>
<evidence type="ECO:0000313" key="2">
    <source>
        <dbReference type="EMBL" id="NNM74286.1"/>
    </source>
</evidence>
<sequence length="227" mass="24979">MAVSTREGAGMDEPEGGTARELEAQAASIRDFDAWFRYAEEIGQDRLGSFLFTVSILLAAFATLYAEGVFAISLVLSLSGVLFSFVWLVIGTRQGKFHDMLECEIDRRLREWIELGGTGGPALFPISHVRGMKVAAARDEATRPEKPGTLRATAAYFRMVVAYLRMVVQDHMRARDPGGMAAPLDHVENVFATRKLLWIVPLCFLGLYLVCSSFALFALVRRAIGAG</sequence>
<evidence type="ECO:0000313" key="3">
    <source>
        <dbReference type="Proteomes" id="UP000564885"/>
    </source>
</evidence>
<keyword evidence="1" id="KW-0472">Membrane</keyword>
<dbReference type="Proteomes" id="UP000564885">
    <property type="component" value="Unassembled WGS sequence"/>
</dbReference>
<feature type="transmembrane region" description="Helical" evidence="1">
    <location>
        <begin position="71"/>
        <end position="90"/>
    </location>
</feature>
<organism evidence="2 3">
    <name type="scientific">Enterovirga aerilata</name>
    <dbReference type="NCBI Taxonomy" id="2730920"/>
    <lineage>
        <taxon>Bacteria</taxon>
        <taxon>Pseudomonadati</taxon>
        <taxon>Pseudomonadota</taxon>
        <taxon>Alphaproteobacteria</taxon>
        <taxon>Hyphomicrobiales</taxon>
        <taxon>Methylobacteriaceae</taxon>
        <taxon>Enterovirga</taxon>
    </lineage>
</organism>
<gene>
    <name evidence="2" type="ORF">HJG44_18160</name>
</gene>
<dbReference type="AlphaFoldDB" id="A0A849I3A5"/>
<feature type="transmembrane region" description="Helical" evidence="1">
    <location>
        <begin position="47"/>
        <end position="65"/>
    </location>
</feature>